<dbReference type="Gene3D" id="1.10.8.200">
    <property type="entry name" value="Replisome organizer (g39p helicase loader/inhibitor protein)"/>
    <property type="match status" value="1"/>
</dbReference>
<feature type="compositionally biased region" description="Basic and acidic residues" evidence="1">
    <location>
        <begin position="261"/>
        <end position="279"/>
    </location>
</feature>
<dbReference type="EMBL" id="VUMI01000038">
    <property type="protein sequence ID" value="MSS90448.1"/>
    <property type="molecule type" value="Genomic_DNA"/>
</dbReference>
<keyword evidence="3" id="KW-1185">Reference proteome</keyword>
<evidence type="ECO:0000313" key="3">
    <source>
        <dbReference type="Proteomes" id="UP000436047"/>
    </source>
</evidence>
<reference evidence="2 3" key="1">
    <citation type="submission" date="2019-08" db="EMBL/GenBank/DDBJ databases">
        <title>In-depth cultivation of the pig gut microbiome towards novel bacterial diversity and tailored functional studies.</title>
        <authorList>
            <person name="Wylensek D."/>
            <person name="Hitch T.C.A."/>
            <person name="Clavel T."/>
        </authorList>
    </citation>
    <scope>NUCLEOTIDE SEQUENCE [LARGE SCALE GENOMIC DNA]</scope>
    <source>
        <strain evidence="2 3">WCA-389-WT-23B</strain>
    </source>
</reference>
<organism evidence="2 3">
    <name type="scientific">Eisenbergiella porci</name>
    <dbReference type="NCBI Taxonomy" id="2652274"/>
    <lineage>
        <taxon>Bacteria</taxon>
        <taxon>Bacillati</taxon>
        <taxon>Bacillota</taxon>
        <taxon>Clostridia</taxon>
        <taxon>Lachnospirales</taxon>
        <taxon>Lachnospiraceae</taxon>
        <taxon>Eisenbergiella</taxon>
    </lineage>
</organism>
<sequence>MMNWNRQQHPDQPHHKDPARNLTPADTSRRSWHRSRRDNMTEKNATELVMVIVRAYPNAARFDSIEAIEDTIALWATQFADDPVELVAIATNQHIQTSKWPPSIAEIRELMARASNPDLLPPDQAWLLVSDLIAGHGEFGGEAALADMPEMIRRAVESIGWTTLIEMHRQAYRGGKPGLDRVAFMDQYKPVYERERQKAQLSPTLRKQIEAIEDRSAAGGAGKSLEIAQARRIEHENIYRRLSGMQPLAINADTTEPSLLGDRKAPTDQKDPGDKGGNI</sequence>
<feature type="region of interest" description="Disordered" evidence="1">
    <location>
        <begin position="1"/>
        <end position="40"/>
    </location>
</feature>
<proteinExistence type="predicted"/>
<dbReference type="AlphaFoldDB" id="A0A6N7WLY8"/>
<evidence type="ECO:0000313" key="2">
    <source>
        <dbReference type="EMBL" id="MSS90448.1"/>
    </source>
</evidence>
<gene>
    <name evidence="2" type="ORF">FYJ45_19840</name>
</gene>
<name>A0A6N7WLY8_9FIRM</name>
<feature type="compositionally biased region" description="Basic and acidic residues" evidence="1">
    <location>
        <begin position="8"/>
        <end position="19"/>
    </location>
</feature>
<accession>A0A6N7WLY8</accession>
<comment type="caution">
    <text evidence="2">The sequence shown here is derived from an EMBL/GenBank/DDBJ whole genome shotgun (WGS) entry which is preliminary data.</text>
</comment>
<dbReference type="Proteomes" id="UP000436047">
    <property type="component" value="Unassembled WGS sequence"/>
</dbReference>
<evidence type="ECO:0000256" key="1">
    <source>
        <dbReference type="SAM" id="MobiDB-lite"/>
    </source>
</evidence>
<protein>
    <submittedName>
        <fullName evidence="2">Uncharacterized protein</fullName>
    </submittedName>
</protein>
<feature type="region of interest" description="Disordered" evidence="1">
    <location>
        <begin position="245"/>
        <end position="279"/>
    </location>
</feature>